<dbReference type="SUPFAM" id="SSF143744">
    <property type="entry name" value="GlcG-like"/>
    <property type="match status" value="1"/>
</dbReference>
<accession>A0A1T5FY84</accession>
<evidence type="ECO:0000313" key="3">
    <source>
        <dbReference type="Proteomes" id="UP000189818"/>
    </source>
</evidence>
<dbReference type="OrthoDB" id="7597198at2"/>
<feature type="chain" id="PRO_5010554586" evidence="1">
    <location>
        <begin position="25"/>
        <end position="159"/>
    </location>
</feature>
<keyword evidence="3" id="KW-1185">Reference proteome</keyword>
<evidence type="ECO:0000313" key="2">
    <source>
        <dbReference type="EMBL" id="SKC01126.1"/>
    </source>
</evidence>
<dbReference type="PANTHER" id="PTHR34309">
    <property type="entry name" value="SLR1406 PROTEIN"/>
    <property type="match status" value="1"/>
</dbReference>
<sequence>MKLWKMAGGAVALLAMMAAAPIAAAPALRLGDAMAMAQGAAEAAGRGGHAVSIVIVNREGRVILAQRMDGASYKSLDVAEGKATTAAALGLPTRLLQEALAKGDQSVLSVPGAIAIAGGVPVTVDGATIAAIGISGGAPQDDEAIAAAARDRYPGSKTR</sequence>
<dbReference type="AlphaFoldDB" id="A0A1T5FY84"/>
<proteinExistence type="predicted"/>
<dbReference type="Pfam" id="PF03928">
    <property type="entry name" value="HbpS-like"/>
    <property type="match status" value="1"/>
</dbReference>
<name>A0A1T5FY84_9SPHN</name>
<organism evidence="2 3">
    <name type="scientific">Rhizorhabdus histidinilytica</name>
    <dbReference type="NCBI Taxonomy" id="439228"/>
    <lineage>
        <taxon>Bacteria</taxon>
        <taxon>Pseudomonadati</taxon>
        <taxon>Pseudomonadota</taxon>
        <taxon>Alphaproteobacteria</taxon>
        <taxon>Sphingomonadales</taxon>
        <taxon>Sphingomonadaceae</taxon>
        <taxon>Rhizorhabdus</taxon>
    </lineage>
</organism>
<dbReference type="InterPro" id="IPR038084">
    <property type="entry name" value="PduO/GlcC-like_sf"/>
</dbReference>
<dbReference type="EMBL" id="FUYM01000011">
    <property type="protein sequence ID" value="SKC01126.1"/>
    <property type="molecule type" value="Genomic_DNA"/>
</dbReference>
<protein>
    <submittedName>
        <fullName evidence="2">Uncharacterized conserved protein GlcG, DUF336 family</fullName>
    </submittedName>
</protein>
<keyword evidence="1" id="KW-0732">Signal</keyword>
<dbReference type="RefSeq" id="WP_079650209.1">
    <property type="nucleotide sequence ID" value="NZ_FUYM01000011.1"/>
</dbReference>
<evidence type="ECO:0000256" key="1">
    <source>
        <dbReference type="SAM" id="SignalP"/>
    </source>
</evidence>
<dbReference type="Gene3D" id="3.30.450.150">
    <property type="entry name" value="Haem-degrading domain"/>
    <property type="match status" value="1"/>
</dbReference>
<reference evidence="3" key="1">
    <citation type="submission" date="2017-02" db="EMBL/GenBank/DDBJ databases">
        <authorList>
            <person name="Varghese N."/>
            <person name="Submissions S."/>
        </authorList>
    </citation>
    <scope>NUCLEOTIDE SEQUENCE [LARGE SCALE GENOMIC DNA]</scope>
    <source>
        <strain evidence="3">UM2</strain>
    </source>
</reference>
<dbReference type="InterPro" id="IPR052517">
    <property type="entry name" value="GlcG_carb_metab_protein"/>
</dbReference>
<dbReference type="STRING" id="439228.SAMN06295920_11146"/>
<gene>
    <name evidence="2" type="ORF">SAMN06295920_11146</name>
</gene>
<dbReference type="Proteomes" id="UP000189818">
    <property type="component" value="Unassembled WGS sequence"/>
</dbReference>
<feature type="signal peptide" evidence="1">
    <location>
        <begin position="1"/>
        <end position="24"/>
    </location>
</feature>
<dbReference type="PANTHER" id="PTHR34309:SF1">
    <property type="entry name" value="PROTEIN GLCG"/>
    <property type="match status" value="1"/>
</dbReference>
<dbReference type="InterPro" id="IPR005624">
    <property type="entry name" value="PduO/GlcC-like"/>
</dbReference>